<reference evidence="4 5" key="1">
    <citation type="submission" date="2019-08" db="EMBL/GenBank/DDBJ databases">
        <title>Isolation and enrichment of carboxydotrophic bacteria from anaerobic sludge for the production of bio-based chemicals from syngas.</title>
        <authorList>
            <person name="Antares A.L."/>
            <person name="Moreira J."/>
            <person name="Diender M."/>
            <person name="Parshina S.N."/>
            <person name="Stams A.J.M."/>
            <person name="Alves M."/>
            <person name="Alves J.I."/>
            <person name="Sousa D.Z."/>
        </authorList>
    </citation>
    <scope>NUCLEOTIDE SEQUENCE [LARGE SCALE GENOMIC DNA]</scope>
    <source>
        <strain evidence="4 5">JM</strain>
    </source>
</reference>
<evidence type="ECO:0000256" key="2">
    <source>
        <dbReference type="SAM" id="Phobius"/>
    </source>
</evidence>
<evidence type="ECO:0000259" key="3">
    <source>
        <dbReference type="Pfam" id="PF02719"/>
    </source>
</evidence>
<dbReference type="CDD" id="cd05237">
    <property type="entry name" value="UDP_invert_4-6DH_SDR_e"/>
    <property type="match status" value="1"/>
</dbReference>
<feature type="domain" description="Polysaccharide biosynthesis protein CapD-like" evidence="3">
    <location>
        <begin position="340"/>
        <end position="626"/>
    </location>
</feature>
<proteinExistence type="inferred from homology"/>
<dbReference type="InterPro" id="IPR003869">
    <property type="entry name" value="Polysac_CapD-like"/>
</dbReference>
<comment type="caution">
    <text evidence="4">The sequence shown here is derived from an EMBL/GenBank/DDBJ whole genome shotgun (WGS) entry which is preliminary data.</text>
</comment>
<dbReference type="PANTHER" id="PTHR43318">
    <property type="entry name" value="UDP-N-ACETYLGLUCOSAMINE 4,6-DEHYDRATASE"/>
    <property type="match status" value="1"/>
</dbReference>
<accession>A0A5D0WIG3</accession>
<evidence type="ECO:0000313" key="5">
    <source>
        <dbReference type="Proteomes" id="UP000322619"/>
    </source>
</evidence>
<keyword evidence="2" id="KW-1133">Transmembrane helix</keyword>
<dbReference type="Pfam" id="PF02719">
    <property type="entry name" value="Polysacc_synt_2"/>
    <property type="match status" value="1"/>
</dbReference>
<dbReference type="InterPro" id="IPR051203">
    <property type="entry name" value="Polysaccharide_Synthase-Rel"/>
</dbReference>
<keyword evidence="2" id="KW-0812">Transmembrane</keyword>
<dbReference type="Gene3D" id="3.40.50.720">
    <property type="entry name" value="NAD(P)-binding Rossmann-like Domain"/>
    <property type="match status" value="2"/>
</dbReference>
<evidence type="ECO:0000313" key="4">
    <source>
        <dbReference type="EMBL" id="TYC82209.1"/>
    </source>
</evidence>
<evidence type="ECO:0000256" key="1">
    <source>
        <dbReference type="ARBA" id="ARBA00007430"/>
    </source>
</evidence>
<comment type="similarity">
    <text evidence="1">Belongs to the polysaccharide synthase family.</text>
</comment>
<dbReference type="InterPro" id="IPR036291">
    <property type="entry name" value="NAD(P)-bd_dom_sf"/>
</dbReference>
<feature type="transmembrane region" description="Helical" evidence="2">
    <location>
        <begin position="62"/>
        <end position="81"/>
    </location>
</feature>
<gene>
    <name evidence="4" type="ORF">FXB42_16105</name>
</gene>
<dbReference type="PANTHER" id="PTHR43318:SF1">
    <property type="entry name" value="POLYSACCHARIDE BIOSYNTHESIS PROTEIN EPSC-RELATED"/>
    <property type="match status" value="1"/>
</dbReference>
<feature type="transmembrane region" description="Helical" evidence="2">
    <location>
        <begin position="93"/>
        <end position="118"/>
    </location>
</feature>
<sequence length="704" mass="79415">MSPTIVPTEDTNVSTRGRFFLCQPIIIPPEDTKELSPCAICDYVQVKEIIMSKSKKDRMNRIVALMVLDLMAFSASYYLAYLLRFNFIIPPGVFWNMSTFLIGGILVKLIFYLVSGMYNTLWRYASIEELLQIVIVTFVANAITDIGFKVIGASLPASVLVLNLMFDLIFVGMIRVTYRLARRIKIKQARSEIKNEERVLIFGAGQAGIAMVKDMMVNSKTKRYNIVGFLDDDPHKENKKVKGIPILGNRYAFKEVAKAYDISLIIIACPAVHSKTIKAVAELANETQVPVKILPNLDDILNYNVSVNRLRDLQIEDLLNRDEVQLNKDQISSFIRGKRVMVTGGGGSIGSELCRQIIRFCPSQMIIVDIYENSLYHLELELHKFLEKSTCIGTTINLEIASIRDKKRINDVFESYRPQVVFHAAAHKHVPLMEKTPKEAVKNNIFGTKNLLDAAVKYQVEKFVQISTDKAVKPTNVMGATKRVCEMLIQTYNKTNQTEFAAVRFGNVLGSNGSVIPVFKDQIAAGGPVTVTHKDITRFFMTIPEATQLVLEAGSIAKGGEIFVLNMGEPVKIIDLAEKMIRLSGLEPYHDIPIVFSGLRPGEKLYEELSYNVKNFDSTKHEDIFVENIWPFDKNWIDQELERLKHCAETGSDEDVIQQLKSLVPDYLPNRNYPVTIEKIIELEKVKEGICDDRHTRTLIAGSG</sequence>
<organism evidence="4 5">
    <name type="scientific">Acetobacterium wieringae</name>
    <dbReference type="NCBI Taxonomy" id="52694"/>
    <lineage>
        <taxon>Bacteria</taxon>
        <taxon>Bacillati</taxon>
        <taxon>Bacillota</taxon>
        <taxon>Clostridia</taxon>
        <taxon>Eubacteriales</taxon>
        <taxon>Eubacteriaceae</taxon>
        <taxon>Acetobacterium</taxon>
    </lineage>
</organism>
<dbReference type="AlphaFoldDB" id="A0A5D0WIG3"/>
<name>A0A5D0WIG3_9FIRM</name>
<dbReference type="SUPFAM" id="SSF51735">
    <property type="entry name" value="NAD(P)-binding Rossmann-fold domains"/>
    <property type="match status" value="2"/>
</dbReference>
<dbReference type="Proteomes" id="UP000322619">
    <property type="component" value="Unassembled WGS sequence"/>
</dbReference>
<feature type="transmembrane region" description="Helical" evidence="2">
    <location>
        <begin position="157"/>
        <end position="178"/>
    </location>
</feature>
<keyword evidence="2" id="KW-0472">Membrane</keyword>
<protein>
    <submittedName>
        <fullName evidence="4">Polysaccharide biosynthesis protein</fullName>
    </submittedName>
</protein>
<dbReference type="EMBL" id="VSLA01000030">
    <property type="protein sequence ID" value="TYC82209.1"/>
    <property type="molecule type" value="Genomic_DNA"/>
</dbReference>
<dbReference type="Pfam" id="PF13727">
    <property type="entry name" value="CoA_binding_3"/>
    <property type="match status" value="1"/>
</dbReference>